<evidence type="ECO:0000313" key="10">
    <source>
        <dbReference type="EMBL" id="QDV31640.1"/>
    </source>
</evidence>
<dbReference type="Gene3D" id="1.10.1740.10">
    <property type="match status" value="1"/>
</dbReference>
<dbReference type="InterPro" id="IPR000838">
    <property type="entry name" value="RNA_pol_sigma70_ECF_CS"/>
</dbReference>
<evidence type="ECO:0000313" key="11">
    <source>
        <dbReference type="Proteomes" id="UP000315349"/>
    </source>
</evidence>
<dbReference type="GO" id="GO:0016987">
    <property type="term" value="F:sigma factor activity"/>
    <property type="evidence" value="ECO:0007669"/>
    <property type="project" value="UniProtKB-KW"/>
</dbReference>
<evidence type="ECO:0000256" key="2">
    <source>
        <dbReference type="ARBA" id="ARBA00023015"/>
    </source>
</evidence>
<dbReference type="GO" id="GO:0003677">
    <property type="term" value="F:DNA binding"/>
    <property type="evidence" value="ECO:0007669"/>
    <property type="project" value="UniProtKB-KW"/>
</dbReference>
<evidence type="ECO:0000256" key="6">
    <source>
        <dbReference type="RuleBase" id="RU000716"/>
    </source>
</evidence>
<dbReference type="Pfam" id="PF08281">
    <property type="entry name" value="Sigma70_r4_2"/>
    <property type="match status" value="1"/>
</dbReference>
<feature type="region of interest" description="Disordered" evidence="7">
    <location>
        <begin position="100"/>
        <end position="123"/>
    </location>
</feature>
<dbReference type="InterPro" id="IPR013324">
    <property type="entry name" value="RNA_pol_sigma_r3/r4-like"/>
</dbReference>
<evidence type="ECO:0000256" key="7">
    <source>
        <dbReference type="SAM" id="MobiDB-lite"/>
    </source>
</evidence>
<evidence type="ECO:0000259" key="9">
    <source>
        <dbReference type="Pfam" id="PF08281"/>
    </source>
</evidence>
<dbReference type="OrthoDB" id="9795666at2"/>
<evidence type="ECO:0000259" key="8">
    <source>
        <dbReference type="Pfam" id="PF04542"/>
    </source>
</evidence>
<dbReference type="NCBIfam" id="TIGR02937">
    <property type="entry name" value="sigma70-ECF"/>
    <property type="match status" value="1"/>
</dbReference>
<evidence type="ECO:0000256" key="3">
    <source>
        <dbReference type="ARBA" id="ARBA00023082"/>
    </source>
</evidence>
<keyword evidence="5 6" id="KW-0804">Transcription</keyword>
<dbReference type="PANTHER" id="PTHR43133">
    <property type="entry name" value="RNA POLYMERASE ECF-TYPE SIGMA FACTO"/>
    <property type="match status" value="1"/>
</dbReference>
<dbReference type="AlphaFoldDB" id="A0A518GSS0"/>
<feature type="domain" description="RNA polymerase sigma factor 70 region 4 type 2" evidence="9">
    <location>
        <begin position="148"/>
        <end position="199"/>
    </location>
</feature>
<dbReference type="InterPro" id="IPR036388">
    <property type="entry name" value="WH-like_DNA-bd_sf"/>
</dbReference>
<dbReference type="Proteomes" id="UP000315349">
    <property type="component" value="Chromosome"/>
</dbReference>
<evidence type="ECO:0000256" key="5">
    <source>
        <dbReference type="ARBA" id="ARBA00023163"/>
    </source>
</evidence>
<dbReference type="Pfam" id="PF04542">
    <property type="entry name" value="Sigma70_r2"/>
    <property type="match status" value="1"/>
</dbReference>
<dbReference type="InterPro" id="IPR007627">
    <property type="entry name" value="RNA_pol_sigma70_r2"/>
</dbReference>
<dbReference type="InterPro" id="IPR013249">
    <property type="entry name" value="RNA_pol_sigma70_r4_t2"/>
</dbReference>
<reference evidence="10 11" key="1">
    <citation type="submission" date="2019-02" db="EMBL/GenBank/DDBJ databases">
        <title>Deep-cultivation of Planctomycetes and their phenomic and genomic characterization uncovers novel biology.</title>
        <authorList>
            <person name="Wiegand S."/>
            <person name="Jogler M."/>
            <person name="Boedeker C."/>
            <person name="Pinto D."/>
            <person name="Vollmers J."/>
            <person name="Rivas-Marin E."/>
            <person name="Kohn T."/>
            <person name="Peeters S.H."/>
            <person name="Heuer A."/>
            <person name="Rast P."/>
            <person name="Oberbeckmann S."/>
            <person name="Bunk B."/>
            <person name="Jeske O."/>
            <person name="Meyerdierks A."/>
            <person name="Storesund J.E."/>
            <person name="Kallscheuer N."/>
            <person name="Luecker S."/>
            <person name="Lage O.M."/>
            <person name="Pohl T."/>
            <person name="Merkel B.J."/>
            <person name="Hornburger P."/>
            <person name="Mueller R.-W."/>
            <person name="Bruemmer F."/>
            <person name="Labrenz M."/>
            <person name="Spormann A.M."/>
            <person name="Op den Camp H."/>
            <person name="Overmann J."/>
            <person name="Amann R."/>
            <person name="Jetten M.S.M."/>
            <person name="Mascher T."/>
            <person name="Medema M.H."/>
            <person name="Devos D.P."/>
            <person name="Kaster A.-K."/>
            <person name="Ovreas L."/>
            <person name="Rohde M."/>
            <person name="Galperin M.Y."/>
            <person name="Jogler C."/>
        </authorList>
    </citation>
    <scope>NUCLEOTIDE SEQUENCE [LARGE SCALE GENOMIC DNA]</scope>
    <source>
        <strain evidence="10 11">Spb1</strain>
    </source>
</reference>
<organism evidence="10 11">
    <name type="scientific">Planctopirus ephydatiae</name>
    <dbReference type="NCBI Taxonomy" id="2528019"/>
    <lineage>
        <taxon>Bacteria</taxon>
        <taxon>Pseudomonadati</taxon>
        <taxon>Planctomycetota</taxon>
        <taxon>Planctomycetia</taxon>
        <taxon>Planctomycetales</taxon>
        <taxon>Planctomycetaceae</taxon>
        <taxon>Planctopirus</taxon>
    </lineage>
</organism>
<comment type="similarity">
    <text evidence="1 6">Belongs to the sigma-70 factor family. ECF subfamily.</text>
</comment>
<dbReference type="KEGG" id="peh:Spb1_35850"/>
<protein>
    <recommendedName>
        <fullName evidence="6">RNA polymerase sigma factor</fullName>
    </recommendedName>
</protein>
<dbReference type="PANTHER" id="PTHR43133:SF8">
    <property type="entry name" value="RNA POLYMERASE SIGMA FACTOR HI_1459-RELATED"/>
    <property type="match status" value="1"/>
</dbReference>
<dbReference type="EMBL" id="CP036299">
    <property type="protein sequence ID" value="QDV31640.1"/>
    <property type="molecule type" value="Genomic_DNA"/>
</dbReference>
<gene>
    <name evidence="10" type="primary">sigW_7</name>
    <name evidence="10" type="ORF">Spb1_35850</name>
</gene>
<dbReference type="InterPro" id="IPR039425">
    <property type="entry name" value="RNA_pol_sigma-70-like"/>
</dbReference>
<dbReference type="GO" id="GO:0006352">
    <property type="term" value="P:DNA-templated transcription initiation"/>
    <property type="evidence" value="ECO:0007669"/>
    <property type="project" value="InterPro"/>
</dbReference>
<dbReference type="SUPFAM" id="SSF88659">
    <property type="entry name" value="Sigma3 and sigma4 domains of RNA polymerase sigma factors"/>
    <property type="match status" value="1"/>
</dbReference>
<dbReference type="InterPro" id="IPR013325">
    <property type="entry name" value="RNA_pol_sigma_r2"/>
</dbReference>
<accession>A0A518GSS0</accession>
<dbReference type="PROSITE" id="PS01063">
    <property type="entry name" value="SIGMA70_ECF"/>
    <property type="match status" value="1"/>
</dbReference>
<dbReference type="InterPro" id="IPR014284">
    <property type="entry name" value="RNA_pol_sigma-70_dom"/>
</dbReference>
<dbReference type="SUPFAM" id="SSF88946">
    <property type="entry name" value="Sigma2 domain of RNA polymerase sigma factors"/>
    <property type="match status" value="1"/>
</dbReference>
<dbReference type="RefSeq" id="WP_083233581.1">
    <property type="nucleotide sequence ID" value="NZ_CP036299.1"/>
</dbReference>
<evidence type="ECO:0000256" key="4">
    <source>
        <dbReference type="ARBA" id="ARBA00023125"/>
    </source>
</evidence>
<evidence type="ECO:0000256" key="1">
    <source>
        <dbReference type="ARBA" id="ARBA00010641"/>
    </source>
</evidence>
<proteinExistence type="inferred from homology"/>
<keyword evidence="3 6" id="KW-0731">Sigma factor</keyword>
<sequence>MTSAALMSAGTDSGYLRDPDVQLMLRAKQGDDAAFSQLVAAYQDRLVGILHHLVQDQQTAEDLAQEVFLRIYRARESYVATARFSTWLFKVANNLASNSRRNKGRRKEISLAGSESGSMGSRPEEQLVVEKSALMPARQLDKAELQAAVRAAMEQLNSRQRMAVLLHKFEGMSYADIAETMDLTQPAVKSLLARARENLREFLERYVS</sequence>
<keyword evidence="11" id="KW-1185">Reference proteome</keyword>
<keyword evidence="4 6" id="KW-0238">DNA-binding</keyword>
<dbReference type="Gene3D" id="1.10.10.10">
    <property type="entry name" value="Winged helix-like DNA-binding domain superfamily/Winged helix DNA-binding domain"/>
    <property type="match status" value="1"/>
</dbReference>
<dbReference type="CDD" id="cd06171">
    <property type="entry name" value="Sigma70_r4"/>
    <property type="match status" value="1"/>
</dbReference>
<name>A0A518GSS0_9PLAN</name>
<keyword evidence="2 6" id="KW-0805">Transcription regulation</keyword>
<feature type="domain" description="RNA polymerase sigma-70 region 2" evidence="8">
    <location>
        <begin position="38"/>
        <end position="106"/>
    </location>
</feature>